<evidence type="ECO:0000256" key="3">
    <source>
        <dbReference type="ARBA" id="ARBA00023015"/>
    </source>
</evidence>
<comment type="caution">
    <text evidence="7">The sequence shown here is derived from an EMBL/GenBank/DDBJ whole genome shotgun (WGS) entry which is preliminary data.</text>
</comment>
<dbReference type="OrthoDB" id="9808770at2"/>
<dbReference type="GO" id="GO:0003700">
    <property type="term" value="F:DNA-binding transcription factor activity"/>
    <property type="evidence" value="ECO:0007669"/>
    <property type="project" value="InterPro"/>
</dbReference>
<dbReference type="SUPFAM" id="SSF46785">
    <property type="entry name" value="Winged helix' DNA-binding domain"/>
    <property type="match status" value="1"/>
</dbReference>
<keyword evidence="4" id="KW-0238">DNA-binding</keyword>
<dbReference type="GO" id="GO:0003677">
    <property type="term" value="F:DNA binding"/>
    <property type="evidence" value="ECO:0007669"/>
    <property type="project" value="UniProtKB-KW"/>
</dbReference>
<evidence type="ECO:0000313" key="8">
    <source>
        <dbReference type="Proteomes" id="UP000253426"/>
    </source>
</evidence>
<evidence type="ECO:0000256" key="4">
    <source>
        <dbReference type="ARBA" id="ARBA00023125"/>
    </source>
</evidence>
<evidence type="ECO:0000313" key="7">
    <source>
        <dbReference type="EMBL" id="RBP45234.1"/>
    </source>
</evidence>
<dbReference type="Proteomes" id="UP000253426">
    <property type="component" value="Unassembled WGS sequence"/>
</dbReference>
<organism evidence="7 8">
    <name type="scientific">Roseimicrobium gellanilyticum</name>
    <dbReference type="NCBI Taxonomy" id="748857"/>
    <lineage>
        <taxon>Bacteria</taxon>
        <taxon>Pseudomonadati</taxon>
        <taxon>Verrucomicrobiota</taxon>
        <taxon>Verrucomicrobiia</taxon>
        <taxon>Verrucomicrobiales</taxon>
        <taxon>Verrucomicrobiaceae</taxon>
        <taxon>Roseimicrobium</taxon>
    </lineage>
</organism>
<sequence length="481" mass="52996">MHSTVSHEAGPLYRTLADRLEGMIGSNSLRPGDRMPSVRQFARQQRVSVPTAMHAYATLETRGLVEARPKSGFFVRASKADLVRAPKIITSSPKVTDFSSLDPLDSIIAAHDNPNLVPLGMALPDPELLPGEKLARSMSSIARSLGARSTNYDMPPGSECLRRELARRSLDWGCALQPEEFIITNGCTEALSLALRAVCSPGDTVVVESPTYFGLTCILRELQLKALPIPVDSQNGLDLDALETCLRRNKVAACALIPNFHNPVGYVMPEDRKRRLLEIVGKRDIPVIEDDIYGELNHTGDRPRCLKAFDRDGLVVLCSSFSKNLAPGYRVGYVSAGRWHAKVMRLKIAYSLANATLPSLVISEYLRNGGYDRYLRTLRQTYRQQVERMREAVVHSFPEGIGLSRPQGNFVLWCELPPQVDSLVLFKQALRAGISIAPGPLFSPDGGFSNCLRLNCGYPMTPTVERAVTVLGQLAKQLARS</sequence>
<protein>
    <submittedName>
        <fullName evidence="7">GntR family transcriptional regulator</fullName>
    </submittedName>
</protein>
<dbReference type="Gene3D" id="1.10.10.10">
    <property type="entry name" value="Winged helix-like DNA-binding domain superfamily/Winged helix DNA-binding domain"/>
    <property type="match status" value="1"/>
</dbReference>
<dbReference type="CDD" id="cd00609">
    <property type="entry name" value="AAT_like"/>
    <property type="match status" value="1"/>
</dbReference>
<evidence type="ECO:0000256" key="2">
    <source>
        <dbReference type="ARBA" id="ARBA00022898"/>
    </source>
</evidence>
<reference evidence="7 8" key="1">
    <citation type="submission" date="2018-06" db="EMBL/GenBank/DDBJ databases">
        <title>Genomic Encyclopedia of Type Strains, Phase IV (KMG-IV): sequencing the most valuable type-strain genomes for metagenomic binning, comparative biology and taxonomic classification.</title>
        <authorList>
            <person name="Goeker M."/>
        </authorList>
    </citation>
    <scope>NUCLEOTIDE SEQUENCE [LARGE SCALE GENOMIC DNA]</scope>
    <source>
        <strain evidence="7 8">DSM 25532</strain>
    </source>
</reference>
<keyword evidence="2" id="KW-0663">Pyridoxal phosphate</keyword>
<dbReference type="InterPro" id="IPR004839">
    <property type="entry name" value="Aminotransferase_I/II_large"/>
</dbReference>
<keyword evidence="5" id="KW-0804">Transcription</keyword>
<dbReference type="Pfam" id="PF00392">
    <property type="entry name" value="GntR"/>
    <property type="match status" value="1"/>
</dbReference>
<evidence type="ECO:0000256" key="5">
    <source>
        <dbReference type="ARBA" id="ARBA00023163"/>
    </source>
</evidence>
<dbReference type="InterPro" id="IPR051446">
    <property type="entry name" value="HTH_trans_reg/aminotransferase"/>
</dbReference>
<gene>
    <name evidence="7" type="ORF">DES53_103232</name>
</gene>
<dbReference type="PROSITE" id="PS50949">
    <property type="entry name" value="HTH_GNTR"/>
    <property type="match status" value="1"/>
</dbReference>
<proteinExistence type="inferred from homology"/>
<dbReference type="InterPro" id="IPR015421">
    <property type="entry name" value="PyrdxlP-dep_Trfase_major"/>
</dbReference>
<dbReference type="InterPro" id="IPR036388">
    <property type="entry name" value="WH-like_DNA-bd_sf"/>
</dbReference>
<accession>A0A366HQ44</accession>
<dbReference type="CDD" id="cd07377">
    <property type="entry name" value="WHTH_GntR"/>
    <property type="match status" value="1"/>
</dbReference>
<dbReference type="InterPro" id="IPR036390">
    <property type="entry name" value="WH_DNA-bd_sf"/>
</dbReference>
<dbReference type="InterPro" id="IPR000524">
    <property type="entry name" value="Tscrpt_reg_HTH_GntR"/>
</dbReference>
<dbReference type="Pfam" id="PF00155">
    <property type="entry name" value="Aminotran_1_2"/>
    <property type="match status" value="1"/>
</dbReference>
<dbReference type="SMART" id="SM00345">
    <property type="entry name" value="HTH_GNTR"/>
    <property type="match status" value="1"/>
</dbReference>
<evidence type="ECO:0000256" key="1">
    <source>
        <dbReference type="ARBA" id="ARBA00005384"/>
    </source>
</evidence>
<dbReference type="PANTHER" id="PTHR46577:SF2">
    <property type="entry name" value="TRANSCRIPTIONAL REGULATORY PROTEIN"/>
    <property type="match status" value="1"/>
</dbReference>
<keyword evidence="8" id="KW-1185">Reference proteome</keyword>
<dbReference type="GO" id="GO:0030170">
    <property type="term" value="F:pyridoxal phosphate binding"/>
    <property type="evidence" value="ECO:0007669"/>
    <property type="project" value="InterPro"/>
</dbReference>
<dbReference type="InterPro" id="IPR015424">
    <property type="entry name" value="PyrdxlP-dep_Trfase"/>
</dbReference>
<keyword evidence="3" id="KW-0805">Transcription regulation</keyword>
<dbReference type="AlphaFoldDB" id="A0A366HQ44"/>
<comment type="similarity">
    <text evidence="1">In the C-terminal section; belongs to the class-I pyridoxal-phosphate-dependent aminotransferase family.</text>
</comment>
<dbReference type="SUPFAM" id="SSF53383">
    <property type="entry name" value="PLP-dependent transferases"/>
    <property type="match status" value="1"/>
</dbReference>
<feature type="domain" description="HTH gntR-type" evidence="6">
    <location>
        <begin position="10"/>
        <end position="78"/>
    </location>
</feature>
<name>A0A366HQ44_9BACT</name>
<dbReference type="PANTHER" id="PTHR46577">
    <property type="entry name" value="HTH-TYPE TRANSCRIPTIONAL REGULATORY PROTEIN GABR"/>
    <property type="match status" value="1"/>
</dbReference>
<dbReference type="InterPro" id="IPR015422">
    <property type="entry name" value="PyrdxlP-dep_Trfase_small"/>
</dbReference>
<evidence type="ECO:0000259" key="6">
    <source>
        <dbReference type="PROSITE" id="PS50949"/>
    </source>
</evidence>
<dbReference type="EMBL" id="QNRR01000003">
    <property type="protein sequence ID" value="RBP45234.1"/>
    <property type="molecule type" value="Genomic_DNA"/>
</dbReference>
<dbReference type="Gene3D" id="3.90.1150.10">
    <property type="entry name" value="Aspartate Aminotransferase, domain 1"/>
    <property type="match status" value="1"/>
</dbReference>
<dbReference type="Gene3D" id="3.40.640.10">
    <property type="entry name" value="Type I PLP-dependent aspartate aminotransferase-like (Major domain)"/>
    <property type="match status" value="1"/>
</dbReference>